<dbReference type="InterPro" id="IPR036514">
    <property type="entry name" value="SGNH_hydro_sf"/>
</dbReference>
<organism evidence="3 4">
    <name type="scientific">Lomentospora prolificans</name>
    <dbReference type="NCBI Taxonomy" id="41688"/>
    <lineage>
        <taxon>Eukaryota</taxon>
        <taxon>Fungi</taxon>
        <taxon>Dikarya</taxon>
        <taxon>Ascomycota</taxon>
        <taxon>Pezizomycotina</taxon>
        <taxon>Sordariomycetes</taxon>
        <taxon>Hypocreomycetidae</taxon>
        <taxon>Microascales</taxon>
        <taxon>Microascaceae</taxon>
        <taxon>Lomentospora</taxon>
    </lineage>
</organism>
<dbReference type="Pfam" id="PF13472">
    <property type="entry name" value="Lipase_GDSL_2"/>
    <property type="match status" value="1"/>
</dbReference>
<protein>
    <recommendedName>
        <fullName evidence="2">SGNH hydrolase-type esterase domain-containing protein</fullName>
    </recommendedName>
</protein>
<accession>A0A2N3N276</accession>
<evidence type="ECO:0000313" key="3">
    <source>
        <dbReference type="EMBL" id="PKS06536.1"/>
    </source>
</evidence>
<name>A0A2N3N276_9PEZI</name>
<reference evidence="3 4" key="1">
    <citation type="journal article" date="2017" name="G3 (Bethesda)">
        <title>First Draft Genome Sequence of the Pathogenic Fungus Lomentospora prolificans (Formerly Scedosporium prolificans).</title>
        <authorList>
            <person name="Luo R."/>
            <person name="Zimin A."/>
            <person name="Workman R."/>
            <person name="Fan Y."/>
            <person name="Pertea G."/>
            <person name="Grossman N."/>
            <person name="Wear M.P."/>
            <person name="Jia B."/>
            <person name="Miller H."/>
            <person name="Casadevall A."/>
            <person name="Timp W."/>
            <person name="Zhang S.X."/>
            <person name="Salzberg S.L."/>
        </authorList>
    </citation>
    <scope>NUCLEOTIDE SEQUENCE [LARGE SCALE GENOMIC DNA]</scope>
    <source>
        <strain evidence="3 4">JHH-5317</strain>
    </source>
</reference>
<feature type="domain" description="SGNH hydrolase-type esterase" evidence="2">
    <location>
        <begin position="8"/>
        <end position="182"/>
    </location>
</feature>
<evidence type="ECO:0000259" key="2">
    <source>
        <dbReference type="Pfam" id="PF13472"/>
    </source>
</evidence>
<sequence length="248" mass="27598">MPGLKVLCFGDSLTSGYYSFGLGEHPYAETLVQRLRAALPAHLLPVSVKAEGRSCERLRTIGVLTSSQMRIHMTGPSSLAVQSNDIAYCFTATEIYSALKETWAIPLSKGTKVLALTVPECKSKAQFATDTRNNLNKLILRHKEPNFYAFDLHAHIPYHSLSPEEVEKYWDDGLHLTEEGYDWMGGHIADALIKLILTEKPKATAAPKPERKRRGPRVYGDEGSLEEEAGDPKKLSAGYVVVRQRDLE</sequence>
<dbReference type="OrthoDB" id="408760at2759"/>
<proteinExistence type="predicted"/>
<dbReference type="EMBL" id="NLAX01001034">
    <property type="protein sequence ID" value="PKS06536.1"/>
    <property type="molecule type" value="Genomic_DNA"/>
</dbReference>
<dbReference type="Proteomes" id="UP000233524">
    <property type="component" value="Unassembled WGS sequence"/>
</dbReference>
<evidence type="ECO:0000313" key="4">
    <source>
        <dbReference type="Proteomes" id="UP000233524"/>
    </source>
</evidence>
<evidence type="ECO:0000256" key="1">
    <source>
        <dbReference type="SAM" id="MobiDB-lite"/>
    </source>
</evidence>
<dbReference type="AlphaFoldDB" id="A0A2N3N276"/>
<feature type="region of interest" description="Disordered" evidence="1">
    <location>
        <begin position="202"/>
        <end position="231"/>
    </location>
</feature>
<dbReference type="InterPro" id="IPR013830">
    <property type="entry name" value="SGNH_hydro"/>
</dbReference>
<keyword evidence="4" id="KW-1185">Reference proteome</keyword>
<dbReference type="CDD" id="cd00229">
    <property type="entry name" value="SGNH_hydrolase"/>
    <property type="match status" value="1"/>
</dbReference>
<gene>
    <name evidence="3" type="ORF">jhhlp_007284</name>
</gene>
<comment type="caution">
    <text evidence="3">The sequence shown here is derived from an EMBL/GenBank/DDBJ whole genome shotgun (WGS) entry which is preliminary data.</text>
</comment>
<dbReference type="InParanoid" id="A0A2N3N276"/>
<dbReference type="SUPFAM" id="SSF52266">
    <property type="entry name" value="SGNH hydrolase"/>
    <property type="match status" value="1"/>
</dbReference>
<dbReference type="VEuPathDB" id="FungiDB:jhhlp_007284"/>
<dbReference type="Gene3D" id="3.40.50.1110">
    <property type="entry name" value="SGNH hydrolase"/>
    <property type="match status" value="1"/>
</dbReference>